<comment type="caution">
    <text evidence="1">The sequence shown here is derived from an EMBL/GenBank/DDBJ whole genome shotgun (WGS) entry which is preliminary data.</text>
</comment>
<sequence>MNASLKNNAAYTAEFQAKYARRAASIADAIAHFSGDTDRPERSEDAEIIAGAALFLSSYLDMIAVEAEKNAAFFRGEKA</sequence>
<dbReference type="RefSeq" id="WP_042786818.1">
    <property type="nucleotide sequence ID" value="NZ_BDES01000008.1"/>
</dbReference>
<evidence type="ECO:0000313" key="2">
    <source>
        <dbReference type="Proteomes" id="UP000287300"/>
    </source>
</evidence>
<evidence type="ECO:0000313" key="1">
    <source>
        <dbReference type="EMBL" id="GCD52033.1"/>
    </source>
</evidence>
<reference evidence="1 2" key="1">
    <citation type="submission" date="2016-06" db="EMBL/GenBank/DDBJ databases">
        <title>Acetobacter pasteurianus NBRC 3188 whole genome sequencing project.</title>
        <authorList>
            <person name="Matsutani M."/>
            <person name="Shiwa Y."/>
            <person name="Okamoto-Kainuma A."/>
            <person name="Ishikawa M."/>
            <person name="Koizumi Y."/>
            <person name="Yoshikawa H."/>
            <person name="Yakushi T."/>
            <person name="Matsushita K."/>
        </authorList>
    </citation>
    <scope>NUCLEOTIDE SEQUENCE [LARGE SCALE GENOMIC DNA]</scope>
    <source>
        <strain evidence="1 2">NBRC 3188</strain>
    </source>
</reference>
<name>A0A401WRU0_ACEPA</name>
<proteinExistence type="predicted"/>
<gene>
    <name evidence="1" type="ORF">NBRC3188_0730</name>
</gene>
<dbReference type="Proteomes" id="UP000287300">
    <property type="component" value="Unassembled WGS sequence"/>
</dbReference>
<dbReference type="EMBL" id="BDES01000008">
    <property type="protein sequence ID" value="GCD52033.1"/>
    <property type="molecule type" value="Genomic_DNA"/>
</dbReference>
<accession>A0A401WRU0</accession>
<dbReference type="AlphaFoldDB" id="A0A401WRU0"/>
<protein>
    <submittedName>
        <fullName evidence="1">Uncharacterized protein</fullName>
    </submittedName>
</protein>
<organism evidence="1 2">
    <name type="scientific">Acetobacter pasteurianus NBRC 3188</name>
    <dbReference type="NCBI Taxonomy" id="1226663"/>
    <lineage>
        <taxon>Bacteria</taxon>
        <taxon>Pseudomonadati</taxon>
        <taxon>Pseudomonadota</taxon>
        <taxon>Alphaproteobacteria</taxon>
        <taxon>Acetobacterales</taxon>
        <taxon>Acetobacteraceae</taxon>
        <taxon>Acetobacter</taxon>
    </lineage>
</organism>